<proteinExistence type="predicted"/>
<reference evidence="1" key="1">
    <citation type="submission" date="2021-02" db="EMBL/GenBank/DDBJ databases">
        <authorList>
            <person name="Nowell W R."/>
        </authorList>
    </citation>
    <scope>NUCLEOTIDE SEQUENCE</scope>
</reference>
<organism evidence="1 2">
    <name type="scientific">Adineta steineri</name>
    <dbReference type="NCBI Taxonomy" id="433720"/>
    <lineage>
        <taxon>Eukaryota</taxon>
        <taxon>Metazoa</taxon>
        <taxon>Spiralia</taxon>
        <taxon>Gnathifera</taxon>
        <taxon>Rotifera</taxon>
        <taxon>Eurotatoria</taxon>
        <taxon>Bdelloidea</taxon>
        <taxon>Adinetida</taxon>
        <taxon>Adinetidae</taxon>
        <taxon>Adineta</taxon>
    </lineage>
</organism>
<sequence length="215" mass="24764">MIDETYEFRLPTRRFTTPRTTRLTFRTPTTTSPSIINTPAATTLVKAEDGSYKCRDFHLTPLNDRGLKTEKLNIENEPIKLYQTGYNNRVEFVSARITARTINRHQSGINDAVRDFVRKMGHSTDNPGLIIHSVLGGSDHDLYNIYPKSRNPIFEDKVLSQALQIYWYVSSLKVEKQLYAKLYYSSPTATKPDKIDYAFVFNASHCNVVTLYNIW</sequence>
<dbReference type="EMBL" id="CAJOAY010000278">
    <property type="protein sequence ID" value="CAF3614416.1"/>
    <property type="molecule type" value="Genomic_DNA"/>
</dbReference>
<evidence type="ECO:0000313" key="1">
    <source>
        <dbReference type="EMBL" id="CAF3614416.1"/>
    </source>
</evidence>
<dbReference type="AlphaFoldDB" id="A0A818P2V4"/>
<gene>
    <name evidence="1" type="ORF">OKA104_LOCUS7291</name>
</gene>
<comment type="caution">
    <text evidence="1">The sequence shown here is derived from an EMBL/GenBank/DDBJ whole genome shotgun (WGS) entry which is preliminary data.</text>
</comment>
<dbReference type="Proteomes" id="UP000663881">
    <property type="component" value="Unassembled WGS sequence"/>
</dbReference>
<evidence type="ECO:0000313" key="2">
    <source>
        <dbReference type="Proteomes" id="UP000663881"/>
    </source>
</evidence>
<name>A0A818P2V4_9BILA</name>
<protein>
    <submittedName>
        <fullName evidence="1">Uncharacterized protein</fullName>
    </submittedName>
</protein>
<accession>A0A818P2V4</accession>